<dbReference type="Pfam" id="PF00440">
    <property type="entry name" value="TetR_N"/>
    <property type="match status" value="1"/>
</dbReference>
<proteinExistence type="predicted"/>
<keyword evidence="2 4" id="KW-0238">DNA-binding</keyword>
<evidence type="ECO:0000256" key="5">
    <source>
        <dbReference type="SAM" id="MobiDB-lite"/>
    </source>
</evidence>
<dbReference type="FunFam" id="1.10.10.60:FF:000141">
    <property type="entry name" value="TetR family transcriptional regulator"/>
    <property type="match status" value="1"/>
</dbReference>
<dbReference type="PANTHER" id="PTHR30055">
    <property type="entry name" value="HTH-TYPE TRANSCRIPTIONAL REGULATOR RUTR"/>
    <property type="match status" value="1"/>
</dbReference>
<evidence type="ECO:0000313" key="7">
    <source>
        <dbReference type="EMBL" id="TDN50517.1"/>
    </source>
</evidence>
<dbReference type="SUPFAM" id="SSF46689">
    <property type="entry name" value="Homeodomain-like"/>
    <property type="match status" value="1"/>
</dbReference>
<dbReference type="AlphaFoldDB" id="A0A4R6DYT5"/>
<dbReference type="Gene3D" id="1.10.357.10">
    <property type="entry name" value="Tetracycline Repressor, domain 2"/>
    <property type="match status" value="1"/>
</dbReference>
<dbReference type="SUPFAM" id="SSF48498">
    <property type="entry name" value="Tetracyclin repressor-like, C-terminal domain"/>
    <property type="match status" value="1"/>
</dbReference>
<feature type="domain" description="HTH tetR-type" evidence="6">
    <location>
        <begin position="27"/>
        <end position="87"/>
    </location>
</feature>
<dbReference type="InterPro" id="IPR001647">
    <property type="entry name" value="HTH_TetR"/>
</dbReference>
<protein>
    <submittedName>
        <fullName evidence="7">TetR family transcriptional regulator</fullName>
    </submittedName>
</protein>
<dbReference type="InterPro" id="IPR009057">
    <property type="entry name" value="Homeodomain-like_sf"/>
</dbReference>
<dbReference type="InterPro" id="IPR050109">
    <property type="entry name" value="HTH-type_TetR-like_transc_reg"/>
</dbReference>
<evidence type="ECO:0000256" key="4">
    <source>
        <dbReference type="PROSITE-ProRule" id="PRU00335"/>
    </source>
</evidence>
<reference evidence="7 8" key="1">
    <citation type="submission" date="2019-03" db="EMBL/GenBank/DDBJ databases">
        <title>Genomic Encyclopedia of Type Strains, Phase IV (KMG-IV): sequencing the most valuable type-strain genomes for metagenomic binning, comparative biology and taxonomic classification.</title>
        <authorList>
            <person name="Goeker M."/>
        </authorList>
    </citation>
    <scope>NUCLEOTIDE SEQUENCE [LARGE SCALE GENOMIC DNA]</scope>
    <source>
        <strain evidence="7 8">DSM 12121</strain>
    </source>
</reference>
<dbReference type="GO" id="GO:0003700">
    <property type="term" value="F:DNA-binding transcription factor activity"/>
    <property type="evidence" value="ECO:0007669"/>
    <property type="project" value="TreeGrafter"/>
</dbReference>
<dbReference type="OrthoDB" id="9809994at2"/>
<gene>
    <name evidence="7" type="ORF">C7389_109213</name>
</gene>
<dbReference type="InterPro" id="IPR036271">
    <property type="entry name" value="Tet_transcr_reg_TetR-rel_C_sf"/>
</dbReference>
<evidence type="ECO:0000256" key="1">
    <source>
        <dbReference type="ARBA" id="ARBA00023015"/>
    </source>
</evidence>
<evidence type="ECO:0000256" key="2">
    <source>
        <dbReference type="ARBA" id="ARBA00023125"/>
    </source>
</evidence>
<comment type="caution">
    <text evidence="7">The sequence shown here is derived from an EMBL/GenBank/DDBJ whole genome shotgun (WGS) entry which is preliminary data.</text>
</comment>
<name>A0A4R6DYT5_9RHOO</name>
<evidence type="ECO:0000259" key="6">
    <source>
        <dbReference type="PROSITE" id="PS50977"/>
    </source>
</evidence>
<dbReference type="PRINTS" id="PR00455">
    <property type="entry name" value="HTHTETR"/>
</dbReference>
<feature type="region of interest" description="Disordered" evidence="5">
    <location>
        <begin position="1"/>
        <end position="29"/>
    </location>
</feature>
<keyword evidence="8" id="KW-1185">Reference proteome</keyword>
<feature type="DNA-binding region" description="H-T-H motif" evidence="4">
    <location>
        <begin position="50"/>
        <end position="69"/>
    </location>
</feature>
<dbReference type="Gene3D" id="1.10.10.60">
    <property type="entry name" value="Homeodomain-like"/>
    <property type="match status" value="1"/>
</dbReference>
<organism evidence="7 8">
    <name type="scientific">Azoarcus indigens</name>
    <dbReference type="NCBI Taxonomy" id="29545"/>
    <lineage>
        <taxon>Bacteria</taxon>
        <taxon>Pseudomonadati</taxon>
        <taxon>Pseudomonadota</taxon>
        <taxon>Betaproteobacteria</taxon>
        <taxon>Rhodocyclales</taxon>
        <taxon>Zoogloeaceae</taxon>
        <taxon>Azoarcus</taxon>
    </lineage>
</organism>
<accession>A0A4R6DYT5</accession>
<sequence length="230" mass="24659">MAGTAGKTLPTAAKAGAEVRPRRRRKDARPQELTAAALALFVEKGFAATRLDEIAARAGVSKGTLYLYFDSKEALFKAAIEEGVLPAIEAGEALLDEYGDDPVGLVRGFLRAWWEQIGSTAYGGIPKLMFAEAANFPEVARYYNEAVIQRGVALLRTAVARGIASGVFRPVELSVISPLLISPLIHLATWRNSIAPLCGAGVDPDCYLETHIDLVLHGLCAGKKPDGEQR</sequence>
<dbReference type="PANTHER" id="PTHR30055:SF234">
    <property type="entry name" value="HTH-TYPE TRANSCRIPTIONAL REGULATOR BETI"/>
    <property type="match status" value="1"/>
</dbReference>
<dbReference type="Proteomes" id="UP000295129">
    <property type="component" value="Unassembled WGS sequence"/>
</dbReference>
<dbReference type="EMBL" id="SNVV01000009">
    <property type="protein sequence ID" value="TDN50517.1"/>
    <property type="molecule type" value="Genomic_DNA"/>
</dbReference>
<keyword evidence="1" id="KW-0805">Transcription regulation</keyword>
<dbReference type="GO" id="GO:0000976">
    <property type="term" value="F:transcription cis-regulatory region binding"/>
    <property type="evidence" value="ECO:0007669"/>
    <property type="project" value="TreeGrafter"/>
</dbReference>
<keyword evidence="3" id="KW-0804">Transcription</keyword>
<evidence type="ECO:0000313" key="8">
    <source>
        <dbReference type="Proteomes" id="UP000295129"/>
    </source>
</evidence>
<evidence type="ECO:0000256" key="3">
    <source>
        <dbReference type="ARBA" id="ARBA00023163"/>
    </source>
</evidence>
<dbReference type="PROSITE" id="PS50977">
    <property type="entry name" value="HTH_TETR_2"/>
    <property type="match status" value="1"/>
</dbReference>